<feature type="signal peptide" evidence="2">
    <location>
        <begin position="1"/>
        <end position="21"/>
    </location>
</feature>
<dbReference type="InterPro" id="IPR013783">
    <property type="entry name" value="Ig-like_fold"/>
</dbReference>
<dbReference type="EMBL" id="CP000089">
    <property type="protein sequence ID" value="AAZ45781.1"/>
    <property type="molecule type" value="Genomic_DNA"/>
</dbReference>
<evidence type="ECO:0008006" key="6">
    <source>
        <dbReference type="Google" id="ProtNLM"/>
    </source>
</evidence>
<evidence type="ECO:0000256" key="1">
    <source>
        <dbReference type="SAM" id="MobiDB-lite"/>
    </source>
</evidence>
<protein>
    <recommendedName>
        <fullName evidence="6">Quinoprotein dehydrogenase-associated SoxYZ-like carrier</fullName>
    </recommendedName>
</protein>
<dbReference type="Gene3D" id="2.60.40.2470">
    <property type="entry name" value="SoxY domain"/>
    <property type="match status" value="1"/>
</dbReference>
<feature type="domain" description="Ig-like SoxY" evidence="4">
    <location>
        <begin position="41"/>
        <end position="145"/>
    </location>
</feature>
<dbReference type="STRING" id="159087.Daro_1025"/>
<dbReference type="OrthoDB" id="5343309at2"/>
<dbReference type="InterPro" id="IPR038162">
    <property type="entry name" value="SoxY_sf"/>
</dbReference>
<dbReference type="NCBIfam" id="TIGR04557">
    <property type="entry name" value="fuse_rel_SoxYZ"/>
    <property type="match status" value="1"/>
</dbReference>
<feature type="domain" description="Sulphur oxidation protein SoxZ" evidence="3">
    <location>
        <begin position="178"/>
        <end position="253"/>
    </location>
</feature>
<feature type="chain" id="PRO_5004233539" description="Quinoprotein dehydrogenase-associated SoxYZ-like carrier" evidence="2">
    <location>
        <begin position="22"/>
        <end position="256"/>
    </location>
</feature>
<dbReference type="SUPFAM" id="SSF81296">
    <property type="entry name" value="E set domains"/>
    <property type="match status" value="1"/>
</dbReference>
<dbReference type="InterPro" id="IPR014880">
    <property type="entry name" value="SoxZ_dom"/>
</dbReference>
<proteinExistence type="predicted"/>
<dbReference type="Pfam" id="PF13501">
    <property type="entry name" value="SoxY"/>
    <property type="match status" value="1"/>
</dbReference>
<dbReference type="Gene3D" id="2.60.40.10">
    <property type="entry name" value="Immunoglobulins"/>
    <property type="match status" value="1"/>
</dbReference>
<dbReference type="KEGG" id="dar:Daro_1025"/>
<dbReference type="Pfam" id="PF08770">
    <property type="entry name" value="SoxZ"/>
    <property type="match status" value="1"/>
</dbReference>
<dbReference type="InterPro" id="IPR030831">
    <property type="entry name" value="Fuse-rel_SoxYZ"/>
</dbReference>
<evidence type="ECO:0000256" key="2">
    <source>
        <dbReference type="SAM" id="SignalP"/>
    </source>
</evidence>
<evidence type="ECO:0000259" key="3">
    <source>
        <dbReference type="Pfam" id="PF08770"/>
    </source>
</evidence>
<evidence type="ECO:0000259" key="4">
    <source>
        <dbReference type="Pfam" id="PF13501"/>
    </source>
</evidence>
<dbReference type="AlphaFoldDB" id="Q47HA0"/>
<dbReference type="InterPro" id="IPR014756">
    <property type="entry name" value="Ig_E-set"/>
</dbReference>
<name>Q47HA0_DECAR</name>
<evidence type="ECO:0000313" key="5">
    <source>
        <dbReference type="EMBL" id="AAZ45781.1"/>
    </source>
</evidence>
<keyword evidence="2" id="KW-0732">Signal</keyword>
<accession>Q47HA0</accession>
<sequence>MKYPLTIAAIALAALMPPAEAAALRDSGDPLASARWSEMQKAFLAGAPVLFDPRVKVIAPSTAENPMQVPVTVDASALPGVLEVVVFADFNPIVQVLRFFPEGAQASLGFRVKLQQSTPVRAAARTADGVWHVGGTWVNTVGGGCTASSAGGASKDWQQHLNEVSGRQWSEGPNAGRLRLRIVHPMDTGLVAGTPAFFLEEINFTDAAGQRLMRVQTYEPVSENPVFTLNRNVADGPVEANGRDNNGNAFKARIAP</sequence>
<gene>
    <name evidence="5" type="ordered locus">Daro_1025</name>
</gene>
<reference evidence="5" key="1">
    <citation type="submission" date="2005-08" db="EMBL/GenBank/DDBJ databases">
        <title>Complete sequence of Dechloromonas aromatica RCB.</title>
        <authorList>
            <person name="Salinero K.K."/>
            <person name="Copeland A."/>
            <person name="Lucas S."/>
            <person name="Lapidus A."/>
            <person name="Barry K."/>
            <person name="Detter J.C."/>
            <person name="Glavina T."/>
            <person name="Hammon N."/>
            <person name="Israni S."/>
            <person name="Pitluck S."/>
            <person name="Di Bartolo G."/>
            <person name="Trong S."/>
            <person name="Schmutz J."/>
            <person name="Larimer F."/>
            <person name="Land M."/>
            <person name="Ivanova N."/>
            <person name="Richardson P."/>
        </authorList>
    </citation>
    <scope>NUCLEOTIDE SEQUENCE</scope>
    <source>
        <strain evidence="5">RCB</strain>
    </source>
</reference>
<feature type="region of interest" description="Disordered" evidence="1">
    <location>
        <begin position="237"/>
        <end position="256"/>
    </location>
</feature>
<dbReference type="eggNOG" id="COG5501">
    <property type="taxonomic scope" value="Bacteria"/>
</dbReference>
<organism evidence="5">
    <name type="scientific">Dechloromonas aromatica (strain RCB)</name>
    <dbReference type="NCBI Taxonomy" id="159087"/>
    <lineage>
        <taxon>Bacteria</taxon>
        <taxon>Pseudomonadati</taxon>
        <taxon>Pseudomonadota</taxon>
        <taxon>Betaproteobacteria</taxon>
        <taxon>Rhodocyclales</taxon>
        <taxon>Azonexaceae</taxon>
        <taxon>Dechloromonas</taxon>
    </lineage>
</organism>
<dbReference type="InterPro" id="IPR032711">
    <property type="entry name" value="SoxY"/>
</dbReference>
<dbReference type="HOGENOM" id="CLU_092713_0_0_4"/>